<evidence type="ECO:0000313" key="2">
    <source>
        <dbReference type="Ensembl" id="ENSMALP00000011055.1"/>
    </source>
</evidence>
<dbReference type="GO" id="GO:0002768">
    <property type="term" value="P:immune response-regulating cell surface receptor signaling pathway"/>
    <property type="evidence" value="ECO:0007669"/>
    <property type="project" value="InterPro"/>
</dbReference>
<dbReference type="PANTHER" id="PTHR37996">
    <property type="entry name" value="B- AND T-LYMPHOCYTE ATTENUATOR"/>
    <property type="match status" value="1"/>
</dbReference>
<proteinExistence type="predicted"/>
<dbReference type="Ensembl" id="ENSMALT00000011294.1">
    <property type="protein sequence ID" value="ENSMALP00000011055.1"/>
    <property type="gene ID" value="ENSMALG00000007875.1"/>
</dbReference>
<name>A0A3Q3J3C1_MONAL</name>
<dbReference type="InterPro" id="IPR003599">
    <property type="entry name" value="Ig_sub"/>
</dbReference>
<evidence type="ECO:0000313" key="3">
    <source>
        <dbReference type="Proteomes" id="UP000261600"/>
    </source>
</evidence>
<dbReference type="Proteomes" id="UP000261600">
    <property type="component" value="Unplaced"/>
</dbReference>
<sequence length="209" mass="23257">KQLLPESFRKGTTKKRAPNQSLTLKCPVRHCGESLDVTWCKLLAPNHCDRIKETENIEITQDNNTEYRKDQLISYLTFKQISVYDDGLYRCELTGSHHRYDQISHTINISVSGIIFSKNAAAFYSPPSTPVLQAHFSILNDLYSPSSVGTQPAPPCLITNGNQPLANSTSQGSDSVVYTALNHKQSGKPARKQHIATKQESSYATISVF</sequence>
<dbReference type="InterPro" id="IPR013783">
    <property type="entry name" value="Ig-like_fold"/>
</dbReference>
<dbReference type="PANTHER" id="PTHR37996:SF1">
    <property type="entry name" value="B- AND T-LYMPHOCYTE ATTENUATOR"/>
    <property type="match status" value="1"/>
</dbReference>
<dbReference type="SUPFAM" id="SSF48726">
    <property type="entry name" value="Immunoglobulin"/>
    <property type="match status" value="1"/>
</dbReference>
<dbReference type="InterPro" id="IPR007110">
    <property type="entry name" value="Ig-like_dom"/>
</dbReference>
<feature type="domain" description="Ig-like" evidence="1">
    <location>
        <begin position="5"/>
        <end position="110"/>
    </location>
</feature>
<dbReference type="InterPro" id="IPR039257">
    <property type="entry name" value="BTLA"/>
</dbReference>
<reference evidence="2" key="2">
    <citation type="submission" date="2025-09" db="UniProtKB">
        <authorList>
            <consortium name="Ensembl"/>
        </authorList>
    </citation>
    <scope>IDENTIFICATION</scope>
</reference>
<organism evidence="2 3">
    <name type="scientific">Monopterus albus</name>
    <name type="common">Swamp eel</name>
    <dbReference type="NCBI Taxonomy" id="43700"/>
    <lineage>
        <taxon>Eukaryota</taxon>
        <taxon>Metazoa</taxon>
        <taxon>Chordata</taxon>
        <taxon>Craniata</taxon>
        <taxon>Vertebrata</taxon>
        <taxon>Euteleostomi</taxon>
        <taxon>Actinopterygii</taxon>
        <taxon>Neopterygii</taxon>
        <taxon>Teleostei</taxon>
        <taxon>Neoteleostei</taxon>
        <taxon>Acanthomorphata</taxon>
        <taxon>Anabantaria</taxon>
        <taxon>Synbranchiformes</taxon>
        <taxon>Synbranchidae</taxon>
        <taxon>Monopterus</taxon>
    </lineage>
</organism>
<dbReference type="InterPro" id="IPR036179">
    <property type="entry name" value="Ig-like_dom_sf"/>
</dbReference>
<dbReference type="Gene3D" id="2.60.40.10">
    <property type="entry name" value="Immunoglobulins"/>
    <property type="match status" value="1"/>
</dbReference>
<keyword evidence="3" id="KW-1185">Reference proteome</keyword>
<dbReference type="AlphaFoldDB" id="A0A3Q3J3C1"/>
<dbReference type="GO" id="GO:0038023">
    <property type="term" value="F:signaling receptor activity"/>
    <property type="evidence" value="ECO:0007669"/>
    <property type="project" value="InterPro"/>
</dbReference>
<accession>A0A3Q3J3C1</accession>
<dbReference type="GO" id="GO:0005886">
    <property type="term" value="C:plasma membrane"/>
    <property type="evidence" value="ECO:0007669"/>
    <property type="project" value="InterPro"/>
</dbReference>
<reference evidence="2" key="1">
    <citation type="submission" date="2025-08" db="UniProtKB">
        <authorList>
            <consortium name="Ensembl"/>
        </authorList>
    </citation>
    <scope>IDENTIFICATION</scope>
</reference>
<evidence type="ECO:0000259" key="1">
    <source>
        <dbReference type="PROSITE" id="PS50835"/>
    </source>
</evidence>
<dbReference type="SMART" id="SM00409">
    <property type="entry name" value="IG"/>
    <property type="match status" value="1"/>
</dbReference>
<protein>
    <recommendedName>
        <fullName evidence="1">Ig-like domain-containing protein</fullName>
    </recommendedName>
</protein>
<dbReference type="PROSITE" id="PS50835">
    <property type="entry name" value="IG_LIKE"/>
    <property type="match status" value="1"/>
</dbReference>